<dbReference type="Proteomes" id="UP000676246">
    <property type="component" value="Unassembled WGS sequence"/>
</dbReference>
<dbReference type="EMBL" id="JAGQDD010000016">
    <property type="protein sequence ID" value="MBQ0932452.1"/>
    <property type="molecule type" value="Genomic_DNA"/>
</dbReference>
<accession>A0A940Y9J9</accession>
<dbReference type="AlphaFoldDB" id="A0A940Y9J9"/>
<dbReference type="RefSeq" id="WP_210856035.1">
    <property type="nucleotide sequence ID" value="NZ_JAGQDD010000016.1"/>
</dbReference>
<name>A0A940Y9J9_9BURK</name>
<sequence>MPRVPVPAAPSADSPAAPPSAALPDTGFLRQPQVLSFVPISKSTLWRRVHARTFPEPVKLSERVTVWRAEDIRRWIEQQGVAQ</sequence>
<proteinExistence type="predicted"/>
<reference evidence="2 3" key="1">
    <citation type="submission" date="2021-04" db="EMBL/GenBank/DDBJ databases">
        <title>The genome sequence of Ideonella sp. 3Y2.</title>
        <authorList>
            <person name="Liu Y."/>
        </authorList>
    </citation>
    <scope>NUCLEOTIDE SEQUENCE [LARGE SCALE GENOMIC DNA]</scope>
    <source>
        <strain evidence="2 3">3Y2</strain>
    </source>
</reference>
<dbReference type="Gene3D" id="1.10.238.160">
    <property type="match status" value="1"/>
</dbReference>
<evidence type="ECO:0000256" key="1">
    <source>
        <dbReference type="SAM" id="MobiDB-lite"/>
    </source>
</evidence>
<dbReference type="InterPro" id="IPR010260">
    <property type="entry name" value="AlpA"/>
</dbReference>
<evidence type="ECO:0000313" key="2">
    <source>
        <dbReference type="EMBL" id="MBQ0932452.1"/>
    </source>
</evidence>
<keyword evidence="3" id="KW-1185">Reference proteome</keyword>
<organism evidence="2 3">
    <name type="scientific">Ideonella alba</name>
    <dbReference type="NCBI Taxonomy" id="2824118"/>
    <lineage>
        <taxon>Bacteria</taxon>
        <taxon>Pseudomonadati</taxon>
        <taxon>Pseudomonadota</taxon>
        <taxon>Betaproteobacteria</taxon>
        <taxon>Burkholderiales</taxon>
        <taxon>Sphaerotilaceae</taxon>
        <taxon>Ideonella</taxon>
    </lineage>
</organism>
<gene>
    <name evidence="2" type="ORF">KAK03_18400</name>
</gene>
<evidence type="ECO:0000313" key="3">
    <source>
        <dbReference type="Proteomes" id="UP000676246"/>
    </source>
</evidence>
<protein>
    <submittedName>
        <fullName evidence="2">AlpA family phage regulatory protein</fullName>
    </submittedName>
</protein>
<comment type="caution">
    <text evidence="2">The sequence shown here is derived from an EMBL/GenBank/DDBJ whole genome shotgun (WGS) entry which is preliminary data.</text>
</comment>
<feature type="region of interest" description="Disordered" evidence="1">
    <location>
        <begin position="1"/>
        <end position="25"/>
    </location>
</feature>
<dbReference type="Pfam" id="PF05930">
    <property type="entry name" value="Phage_AlpA"/>
    <property type="match status" value="1"/>
</dbReference>
<feature type="compositionally biased region" description="Low complexity" evidence="1">
    <location>
        <begin position="9"/>
        <end position="25"/>
    </location>
</feature>